<comment type="caution">
    <text evidence="1">The sequence shown here is derived from an EMBL/GenBank/DDBJ whole genome shotgun (WGS) entry which is preliminary data.</text>
</comment>
<organism evidence="1 2">
    <name type="scientific">Mycobacterium kansasii</name>
    <dbReference type="NCBI Taxonomy" id="1768"/>
    <lineage>
        <taxon>Bacteria</taxon>
        <taxon>Bacillati</taxon>
        <taxon>Actinomycetota</taxon>
        <taxon>Actinomycetes</taxon>
        <taxon>Mycobacteriales</taxon>
        <taxon>Mycobacteriaceae</taxon>
        <taxon>Mycobacterium</taxon>
    </lineage>
</organism>
<name>A0A1V3XR92_MYCKA</name>
<gene>
    <name evidence="1" type="ORF">BZL29_2360</name>
</gene>
<dbReference type="EMBL" id="MVBN01000002">
    <property type="protein sequence ID" value="OOK81021.1"/>
    <property type="molecule type" value="Genomic_DNA"/>
</dbReference>
<evidence type="ECO:0000313" key="1">
    <source>
        <dbReference type="EMBL" id="OOK81021.1"/>
    </source>
</evidence>
<sequence length="40" mass="4617">MTPPRRYRIDYSTGFQALRQPGYGYTASYFDQPGQCRNPG</sequence>
<protein>
    <submittedName>
        <fullName evidence="1">Uncharacterized protein</fullName>
    </submittedName>
</protein>
<evidence type="ECO:0000313" key="2">
    <source>
        <dbReference type="Proteomes" id="UP000188532"/>
    </source>
</evidence>
<accession>A0A1V3XR92</accession>
<dbReference type="Proteomes" id="UP000188532">
    <property type="component" value="Unassembled WGS sequence"/>
</dbReference>
<proteinExistence type="predicted"/>
<dbReference type="AlphaFoldDB" id="A0A1V3XR92"/>
<reference evidence="1 2" key="1">
    <citation type="submission" date="2017-02" db="EMBL/GenBank/DDBJ databases">
        <title>Complete genome sequences of Mycobacterium kansasii strains isolated from rhesus macaques.</title>
        <authorList>
            <person name="Panda A."/>
            <person name="Nagaraj S."/>
            <person name="Zhao X."/>
            <person name="Tettelin H."/>
            <person name="Detolla L.J."/>
        </authorList>
    </citation>
    <scope>NUCLEOTIDE SEQUENCE [LARGE SCALE GENOMIC DNA]</scope>
    <source>
        <strain evidence="1 2">11-3469</strain>
    </source>
</reference>